<organism evidence="11 12">
    <name type="scientific">Nonomuraea insulae</name>
    <dbReference type="NCBI Taxonomy" id="1616787"/>
    <lineage>
        <taxon>Bacteria</taxon>
        <taxon>Bacillati</taxon>
        <taxon>Actinomycetota</taxon>
        <taxon>Actinomycetes</taxon>
        <taxon>Streptosporangiales</taxon>
        <taxon>Streptosporangiaceae</taxon>
        <taxon>Nonomuraea</taxon>
    </lineage>
</organism>
<keyword evidence="2" id="KW-0489">Methyltransferase</keyword>
<comment type="similarity">
    <text evidence="1">Belongs to the N(4)/N(6)-methyltransferase family. N(4) subfamily.</text>
</comment>
<dbReference type="InterPro" id="IPR002941">
    <property type="entry name" value="DNA_methylase_N4/N6"/>
</dbReference>
<evidence type="ECO:0000256" key="7">
    <source>
        <dbReference type="ARBA" id="ARBA00049120"/>
    </source>
</evidence>
<keyword evidence="3" id="KW-0808">Transferase</keyword>
<dbReference type="Gene3D" id="3.40.50.150">
    <property type="entry name" value="Vaccinia Virus protein VP39"/>
    <property type="match status" value="1"/>
</dbReference>
<evidence type="ECO:0000256" key="6">
    <source>
        <dbReference type="ARBA" id="ARBA00023125"/>
    </source>
</evidence>
<dbReference type="EMBL" id="JBHSPA010000054">
    <property type="protein sequence ID" value="MFC5830367.1"/>
    <property type="molecule type" value="Genomic_DNA"/>
</dbReference>
<comment type="caution">
    <text evidence="11">The sequence shown here is derived from an EMBL/GenBank/DDBJ whole genome shotgun (WGS) entry which is preliminary data.</text>
</comment>
<evidence type="ECO:0000256" key="4">
    <source>
        <dbReference type="ARBA" id="ARBA00022691"/>
    </source>
</evidence>
<dbReference type="Pfam" id="PF01555">
    <property type="entry name" value="N6_N4_Mtase"/>
    <property type="match status" value="1"/>
</dbReference>
<feature type="domain" description="DNA methylase N-4/N-6" evidence="10">
    <location>
        <begin position="30"/>
        <end position="322"/>
    </location>
</feature>
<comment type="catalytic activity">
    <reaction evidence="7">
        <text>a 2'-deoxycytidine in DNA + S-adenosyl-L-methionine = an N(4)-methyl-2'-deoxycytidine in DNA + S-adenosyl-L-homocysteine + H(+)</text>
        <dbReference type="Rhea" id="RHEA:16857"/>
        <dbReference type="Rhea" id="RHEA-COMP:11369"/>
        <dbReference type="Rhea" id="RHEA-COMP:13674"/>
        <dbReference type="ChEBI" id="CHEBI:15378"/>
        <dbReference type="ChEBI" id="CHEBI:57856"/>
        <dbReference type="ChEBI" id="CHEBI:59789"/>
        <dbReference type="ChEBI" id="CHEBI:85452"/>
        <dbReference type="ChEBI" id="CHEBI:137933"/>
        <dbReference type="EC" id="2.1.1.113"/>
    </reaction>
</comment>
<gene>
    <name evidence="11" type="ORF">ACFPZ3_41480</name>
</gene>
<evidence type="ECO:0000313" key="12">
    <source>
        <dbReference type="Proteomes" id="UP001596058"/>
    </source>
</evidence>
<dbReference type="RefSeq" id="WP_379519855.1">
    <property type="nucleotide sequence ID" value="NZ_JBHSPA010000054.1"/>
</dbReference>
<evidence type="ECO:0000313" key="11">
    <source>
        <dbReference type="EMBL" id="MFC5830367.1"/>
    </source>
</evidence>
<dbReference type="Proteomes" id="UP001596058">
    <property type="component" value="Unassembled WGS sequence"/>
</dbReference>
<dbReference type="PRINTS" id="PR00508">
    <property type="entry name" value="S21N4MTFRASE"/>
</dbReference>
<dbReference type="InterPro" id="IPR017985">
    <property type="entry name" value="MeTrfase_CN4_CS"/>
</dbReference>
<keyword evidence="4" id="KW-0949">S-adenosyl-L-methionine</keyword>
<dbReference type="InterPro" id="IPR029063">
    <property type="entry name" value="SAM-dependent_MTases_sf"/>
</dbReference>
<keyword evidence="5" id="KW-0680">Restriction system</keyword>
<evidence type="ECO:0000259" key="10">
    <source>
        <dbReference type="Pfam" id="PF01555"/>
    </source>
</evidence>
<evidence type="ECO:0000256" key="5">
    <source>
        <dbReference type="ARBA" id="ARBA00022747"/>
    </source>
</evidence>
<dbReference type="PROSITE" id="PS00093">
    <property type="entry name" value="N4_MTASE"/>
    <property type="match status" value="1"/>
</dbReference>
<dbReference type="EC" id="2.1.1.-" evidence="8"/>
<name>A0ABW1CYX1_9ACTN</name>
<protein>
    <recommendedName>
        <fullName evidence="8">Methyltransferase</fullName>
        <ecNumber evidence="8">2.1.1.-</ecNumber>
    </recommendedName>
</protein>
<dbReference type="SUPFAM" id="SSF53335">
    <property type="entry name" value="S-adenosyl-L-methionine-dependent methyltransferases"/>
    <property type="match status" value="1"/>
</dbReference>
<reference evidence="12" key="1">
    <citation type="journal article" date="2019" name="Int. J. Syst. Evol. Microbiol.">
        <title>The Global Catalogue of Microorganisms (GCM) 10K type strain sequencing project: providing services to taxonomists for standard genome sequencing and annotation.</title>
        <authorList>
            <consortium name="The Broad Institute Genomics Platform"/>
            <consortium name="The Broad Institute Genome Sequencing Center for Infectious Disease"/>
            <person name="Wu L."/>
            <person name="Ma J."/>
        </authorList>
    </citation>
    <scope>NUCLEOTIDE SEQUENCE [LARGE SCALE GENOMIC DNA]</scope>
    <source>
        <strain evidence="12">CCUG 53903</strain>
    </source>
</reference>
<evidence type="ECO:0000256" key="8">
    <source>
        <dbReference type="RuleBase" id="RU362026"/>
    </source>
</evidence>
<evidence type="ECO:0000256" key="3">
    <source>
        <dbReference type="ARBA" id="ARBA00022679"/>
    </source>
</evidence>
<feature type="region of interest" description="Disordered" evidence="9">
    <location>
        <begin position="191"/>
        <end position="212"/>
    </location>
</feature>
<evidence type="ECO:0000256" key="1">
    <source>
        <dbReference type="ARBA" id="ARBA00010203"/>
    </source>
</evidence>
<proteinExistence type="inferred from homology"/>
<accession>A0ABW1CYX1</accession>
<sequence length="340" mass="37449">MRQPYWTNGPATLYLGDACDVLAELPTGSVDCIVTSPPYYGLRDYGVEGQYGQEDTLAGYVGTLQRTFREAHRVLADDGTLWLNLGDSYAANSDGWARGANYNPYQPVVRPRARLSVPPKNLLGVPWRVAFALQEDGWILRNAIVWHKPNAMPQSVLDRVTTRHEMIFMLVKQRRYWFDLDAIREPCTGDRPLSRRARKGGNKTNSIRTAWPADGKYSDDQDAFCGKDHGSAMLPTGQRHTAAHPNGRNPGDVWSISTRPLKAAHFAAFPIDLPLRAIAAGCRPNGTVCDPFAGAATTALAARQLNRSFIGIEISEPFCDLARARVVAAEAESTPEEPGQ</sequence>
<evidence type="ECO:0000256" key="2">
    <source>
        <dbReference type="ARBA" id="ARBA00022603"/>
    </source>
</evidence>
<dbReference type="InterPro" id="IPR001091">
    <property type="entry name" value="RM_Methyltransferase"/>
</dbReference>
<evidence type="ECO:0000256" key="9">
    <source>
        <dbReference type="SAM" id="MobiDB-lite"/>
    </source>
</evidence>
<keyword evidence="12" id="KW-1185">Reference proteome</keyword>
<keyword evidence="6" id="KW-0238">DNA-binding</keyword>